<protein>
    <recommendedName>
        <fullName evidence="4">Conjugal transfer protein TrbI</fullName>
    </recommendedName>
</protein>
<evidence type="ECO:0000313" key="3">
    <source>
        <dbReference type="Proteomes" id="UP000268857"/>
    </source>
</evidence>
<evidence type="ECO:0000256" key="1">
    <source>
        <dbReference type="SAM" id="SignalP"/>
    </source>
</evidence>
<dbReference type="RefSeq" id="WP_016878411.1">
    <property type="nucleotide sequence ID" value="NZ_AJLN01000078.1"/>
</dbReference>
<evidence type="ECO:0000313" key="2">
    <source>
        <dbReference type="EMBL" id="RUR77526.1"/>
    </source>
</evidence>
<reference evidence="2 3" key="1">
    <citation type="journal article" date="2019" name="Genome Biol. Evol.">
        <title>Day and night: Metabolic profiles and evolutionary relationships of six axenic non-marine cyanobacteria.</title>
        <authorList>
            <person name="Will S.E."/>
            <person name="Henke P."/>
            <person name="Boedeker C."/>
            <person name="Huang S."/>
            <person name="Brinkmann H."/>
            <person name="Rohde M."/>
            <person name="Jarek M."/>
            <person name="Friedl T."/>
            <person name="Seufert S."/>
            <person name="Schumacher M."/>
            <person name="Overmann J."/>
            <person name="Neumann-Schaal M."/>
            <person name="Petersen J."/>
        </authorList>
    </citation>
    <scope>NUCLEOTIDE SEQUENCE [LARGE SCALE GENOMIC DNA]</scope>
    <source>
        <strain evidence="2 3">PCC 6912</strain>
    </source>
</reference>
<comment type="caution">
    <text evidence="2">The sequence shown here is derived from an EMBL/GenBank/DDBJ whole genome shotgun (WGS) entry which is preliminary data.</text>
</comment>
<organism evidence="2 3">
    <name type="scientific">Chlorogloeopsis fritschii PCC 6912</name>
    <dbReference type="NCBI Taxonomy" id="211165"/>
    <lineage>
        <taxon>Bacteria</taxon>
        <taxon>Bacillati</taxon>
        <taxon>Cyanobacteriota</taxon>
        <taxon>Cyanophyceae</taxon>
        <taxon>Nostocales</taxon>
        <taxon>Chlorogloeopsidaceae</taxon>
        <taxon>Chlorogloeopsis</taxon>
    </lineage>
</organism>
<sequence>MNRFLYWKSGTAAVMAMAITTGTIVPLFAPVGANAQTPDLFNRSRVTSQSRTVSIPRGVRIPVTYEKDRILVTPNETSSLKLTVARNIVDRNGNLLIPEGTEIEGQLEPATARNGDKGSRYVAKELVFRDGRRQTIDATSQIVTRKETIKKGAKTGTILTDAAIGAGAASVISLITGNRKIEVLEPIAGGAAGALASVLLRRREVEVVSIDPQRDLDLTLESNLLLSRY</sequence>
<dbReference type="STRING" id="211165.GCA_000317285_02754"/>
<accession>A0A3S0ZQI2</accession>
<proteinExistence type="predicted"/>
<gene>
    <name evidence="2" type="ORF">PCC6912_39170</name>
</gene>
<evidence type="ECO:0008006" key="4">
    <source>
        <dbReference type="Google" id="ProtNLM"/>
    </source>
</evidence>
<dbReference type="EMBL" id="RSCJ01000017">
    <property type="protein sequence ID" value="RUR77526.1"/>
    <property type="molecule type" value="Genomic_DNA"/>
</dbReference>
<keyword evidence="3" id="KW-1185">Reference proteome</keyword>
<name>A0A3S0ZQI2_CHLFR</name>
<dbReference type="Proteomes" id="UP000268857">
    <property type="component" value="Unassembled WGS sequence"/>
</dbReference>
<dbReference type="OrthoDB" id="9767597at2"/>
<feature type="chain" id="PRO_5018612871" description="Conjugal transfer protein TrbI" evidence="1">
    <location>
        <begin position="36"/>
        <end position="229"/>
    </location>
</feature>
<keyword evidence="1" id="KW-0732">Signal</keyword>
<feature type="signal peptide" evidence="1">
    <location>
        <begin position="1"/>
        <end position="35"/>
    </location>
</feature>
<dbReference type="AlphaFoldDB" id="A0A3S0ZQI2"/>